<dbReference type="EMBL" id="CAMAPD010000026">
    <property type="protein sequence ID" value="CAH9067613.1"/>
    <property type="molecule type" value="Genomic_DNA"/>
</dbReference>
<evidence type="ECO:0000313" key="3">
    <source>
        <dbReference type="Proteomes" id="UP001152485"/>
    </source>
</evidence>
<feature type="signal peptide" evidence="1">
    <location>
        <begin position="1"/>
        <end position="21"/>
    </location>
</feature>
<reference evidence="2 3" key="1">
    <citation type="submission" date="2022-07" db="EMBL/GenBank/DDBJ databases">
        <authorList>
            <person name="Criscuolo A."/>
        </authorList>
    </citation>
    <scope>NUCLEOTIDE SEQUENCE [LARGE SCALE GENOMIC DNA]</scope>
    <source>
        <strain evidence="3">CIP 111951</strain>
    </source>
</reference>
<evidence type="ECO:0008006" key="4">
    <source>
        <dbReference type="Google" id="ProtNLM"/>
    </source>
</evidence>
<accession>A0ABM9GPN5</accession>
<comment type="caution">
    <text evidence="2">The sequence shown here is derived from an EMBL/GenBank/DDBJ whole genome shotgun (WGS) entry which is preliminary data.</text>
</comment>
<protein>
    <recommendedName>
        <fullName evidence="4">KTSC domain-containing protein</fullName>
    </recommendedName>
</protein>
<gene>
    <name evidence="2" type="ORF">PSECIP111951_03842</name>
</gene>
<evidence type="ECO:0000256" key="1">
    <source>
        <dbReference type="SAM" id="SignalP"/>
    </source>
</evidence>
<feature type="chain" id="PRO_5046609350" description="KTSC domain-containing protein" evidence="1">
    <location>
        <begin position="22"/>
        <end position="122"/>
    </location>
</feature>
<dbReference type="RefSeq" id="WP_261595164.1">
    <property type="nucleotide sequence ID" value="NZ_CAMAPD010000026.1"/>
</dbReference>
<name>A0ABM9GPN5_9GAMM</name>
<evidence type="ECO:0000313" key="2">
    <source>
        <dbReference type="EMBL" id="CAH9067613.1"/>
    </source>
</evidence>
<organism evidence="2 3">
    <name type="scientific">Pseudoalteromonas holothuriae</name>
    <dbReference type="NCBI Taxonomy" id="2963714"/>
    <lineage>
        <taxon>Bacteria</taxon>
        <taxon>Pseudomonadati</taxon>
        <taxon>Pseudomonadota</taxon>
        <taxon>Gammaproteobacteria</taxon>
        <taxon>Alteromonadales</taxon>
        <taxon>Pseudoalteromonadaceae</taxon>
        <taxon>Pseudoalteromonas</taxon>
    </lineage>
</organism>
<sequence>MNKSISSLIVCSFLCCSSAFATQEGGQEISVGSFGEIKVGSDVTTNEMSIPDYKKYFRYNIRTDEVANITGKCRILTYVYHDYNYDTIKPVEYRIQAYSKTKLYKRYQGLGNRFASEQRLCN</sequence>
<dbReference type="Proteomes" id="UP001152485">
    <property type="component" value="Unassembled WGS sequence"/>
</dbReference>
<proteinExistence type="predicted"/>
<keyword evidence="1" id="KW-0732">Signal</keyword>